<dbReference type="SUPFAM" id="SSF49299">
    <property type="entry name" value="PKD domain"/>
    <property type="match status" value="19"/>
</dbReference>
<accession>A0ABQ2S714</accession>
<feature type="domain" description="PKD" evidence="1">
    <location>
        <begin position="709"/>
        <end position="770"/>
    </location>
</feature>
<dbReference type="Gene3D" id="2.60.40.10">
    <property type="entry name" value="Immunoglobulins"/>
    <property type="match status" value="16"/>
</dbReference>
<gene>
    <name evidence="2" type="ORF">GCM10008960_33070</name>
</gene>
<dbReference type="InterPro" id="IPR022409">
    <property type="entry name" value="PKD/Chitinase_dom"/>
</dbReference>
<evidence type="ECO:0000313" key="2">
    <source>
        <dbReference type="EMBL" id="GGS03882.1"/>
    </source>
</evidence>
<feature type="domain" description="PKD" evidence="1">
    <location>
        <begin position="1108"/>
        <end position="1145"/>
    </location>
</feature>
<feature type="domain" description="PKD" evidence="1">
    <location>
        <begin position="1574"/>
        <end position="1661"/>
    </location>
</feature>
<dbReference type="SMART" id="SM00089">
    <property type="entry name" value="PKD"/>
    <property type="match status" value="19"/>
</dbReference>
<evidence type="ECO:0000259" key="1">
    <source>
        <dbReference type="PROSITE" id="PS50093"/>
    </source>
</evidence>
<feature type="domain" description="PKD" evidence="1">
    <location>
        <begin position="1028"/>
        <end position="1089"/>
    </location>
</feature>
<name>A0ABQ2S714_9DEIO</name>
<feature type="domain" description="PKD" evidence="1">
    <location>
        <begin position="2162"/>
        <end position="2207"/>
    </location>
</feature>
<comment type="caution">
    <text evidence="2">The sequence shown here is derived from an EMBL/GenBank/DDBJ whole genome shotgun (WGS) entry which is preliminary data.</text>
</comment>
<proteinExistence type="predicted"/>
<sequence length="3314" mass="341560">MNLTAHAPPPDRPPAGTAARGLHWLFTLLVTLAGLQISSHGHAQTAAPTLTVTPTSPTVRQTVTADITNLDPALTYTLDWGDGLTDTLTGSTTAQRTTRYSRADTYTVTLTEPNAPPVTTTVQVGIATPTLTATANRLTATLNIGTVVIDYAYVIDWGDGTTDTTYTNGDPTQVTHDYTQPGTYPIQVTPQGGSTATTTVTVAYPNPILTVTPGSTTVFDTVTADLTDLEPTLTYRLDWGDGSVPDTTTGAATAQKTHAYTRPGTVAVTVTSAATSPVTTTVTVTVPTPTASAAGNGLTATLNLGNLLVGYSYTVTWGDTTESLTATNTTSQLTHTYAQPGTVTITVTPHGSAPVTTTTTLTVPDASLSATPASAPAGQTVTADLAGLTPTLTYTLDWGDGTAAETITGTPTAQKVHAYAQPGTSTITLTSPGTTPVTATVSTTVPTPTVSATSSTLTTMLNLENLLSGYAYSITWGDGTTEALTPTAATAQLTHTYAQPGKVTIGVTPQGGVTVTTTATLSAGTPTLTVTPSSAQIRQTVTATLSGLVPAVTYALDWGDGTTETLTGTATAQRTHTYAMPGTSTVTLTSASTTPVTATVTTTVPAPTARATGNGLTATLNLGNLLSGYAYSITWGDGATETLTPTAATAQLTHTYAQPGTVTIGVTPQGGVTVTTTVTLSAGTPTMTVTPSSAEIRQTVTATLGNLVPAVTYTLDWGDGTTETLTGTATAQRTHTYATPGTFTARLTSNATATVTATVTTTVPTPTVNATSSTLTATLNLGNLLSGYAYSITWGDGSIETLTPTVATAQLTHTYAQPGGFTIQVTPQGGVTVTTTATLSAGTPTMTVAPSSAQIRQTVTATLGNLVPAVTYTLDWGDGTVAETVTGTAAAQKTHTYATPGTFTVTLTSASTTPITATVTTTVPAPTASATGNGLTATLNLGNLLSGYAYSITWGDGSIETLTPTAAMAQLTHTYAQPSTVTIGVTPQGGVTVTTTATLSAGTPTMTVTPSSAQIRQTVTAALGNLVPAVTYTLDWGDGTTQTLTGTATAQRTHTYATPGTFTARLTSNATATVTATVTTTVPAPTASATGNGLTATLNLGNLLSGYAYSINWGDGTTETLTPTDATAQLTHTYAQPGGFTIQVTPQRGAPVATTVTLKLPTATLNVTALRLDAAADLAQLVAGQTYALNWGDGTTDTVTPTGTAARLTHAYAQSGSFTLRLTAQGMTPVNATLSLSAPPALSVEATGLTVTARVSQLVTGLTYTVTWGDGKTEALTATAAQATLTHPYARPGTYAVRVSMSTGERADATVTVTAPAATLSVTPTDVAVGEPVTATLSGLTPGLTYTLAWGDGTTETLTGVATATRTHAFNDGQKYLTGTFAITLSAQGVMPVTALVTVSVPTPTLAFRESDLRVTLTVGHLIPVPSSDYPYSVEWGDGSVQTFVSPGSGLTEILTHEYARNGTYTVTVRNAGGGTPAQGTVTLNYQTPVPTLTFAPSDLRVTVTVGNLMRTTSSVDAYRVDWGDGSTDTFLNPNGDPAVTLVHTYARPGTFRVEVRHPRVSTPVVASVTVSVPDATLTVTPTSAAIGQTITASVTGLYPGQDYVLNWGDGAADTLSGSADAQRTHAYAEAGTSGVTLTLNGSTVASATVTVTIATPTGTAAATAPLTATLNLGNLLPGSEYTVTWEYGVTEVVTATATTASLTHTYPRPGQYGISVLATGSRAAFSTVVTVVAPVPVLTVTPASVTLGTPVTAGLSNLMAGSYSLEWGDGTSEVVTVASGASTAQRSHTYAELGRFTVTLSSSSTVTVTATATVTAPTPVLDVTPATTFVRDAVTARLSTLVPSVTYTLDWGDGTRDNVSGTSTTQKTHAYAQPGSYAVTLGSAQTTPVTATVTATIPTPTATVSGQDLSVILSLSHLLIGDSYTVNWGDSVTETFVATDRTSVVRHTYADRGTFTVQITHAGTPPLSIDVTSNLPRYDLLVGLAATGSATVDLGQTVTAELLDLVETAVYTLNWGDGTVETVTGVTTATRSHVYLTPGLFTISSPGTARSYALTVRVPETSSIWSLTADGLTVTARLRELIPQLTYTLNWGDGSPETTVTGVTTADVTHQYTTVGQGVDRGFRVALKVSGQASSDKFIVLNVTTTIALSADHLKATARISGLEAGLTYALDWGDGTTETVTGTTSAARTHEYALPSDYTVTVRATRVDPASASIAITAQPAVLTVTGGGNTTLTVTARLSGLVPAVRYTVNWGDTSDTVTGQTEVTLTHAYTTFGRYTITVGPERSDRLNLESTTADVAVGLLATESIRVAEVDDSGVGYRFDLSGVLPGMEYIIDYGNGVQRSTTTDTVLRTLYTRSGTYVVTLLAYDPRRTLVPRATLTIQVKVTLQLGRASVLWVQQGGRVLSENDFFTLTSSQPFRVTLDLPFVGEGRVSGRWLIDGQPVRTTTLDLQGDANPRTREFTEEFTEQRPGRHTLTFEYTQPGQSAPVRLDLDYRLDVPETVRFGGTVVQVTSLENANPDGLTGRGVVNSLVVAGRDLGRYTVDFANVQATVSGSVARVVGTPTAVTVDLGSRRLSLAALGDAAVTLGTLSLSRDGVAVSGTVTLPVAGGNVSMALNSTPLDDNGHLLAPLALSGPLTTPLAEDGLTLSANTAILDLSGSRNADELAAASGNQVAPSTDWMGLVFPAANVTVGSPILTSPLTVTGAAAYNVSGFVTTFDVPTAQTDLLGWTVSLSKLRAEVLAGRISALSSTGSLPLPLVEKTMDLNIGWDARAAAGARWTVRANGPVTHTFGQTTLELGTGTWTVQAGRPVADIVFANAHWKIGKSGDVLLSNLRMDPLGNVSLDGQAWRGATSGLTSLYGYPFSIAEVGIERQSSGGYTLGLNGRLEVNSKLPVEQNTKSLFWVNGGKDVRFTTERIHAANLIYDITLDGVINDQGALTFTGGGRLKVLGLLEADAKATFGRTGPTPNFVADSGTDSVGYGSILFHVASGFDNLTVGIKNVEVYELFGGYTVNMDWPNGLDRDPVFRTAGPYEAVQGGMTLSMLVEPTQDTSRQGLTGPPIAPPKTYVRGIITGKGGQGQGGVDLTGDLWVVNSGDTWDRKTPQGRAKLDVNSQGGLLLQGCVGSGGVTAVAGLDCSKLPPLTFGSIIKLSGFLEQYAGARGSHLYVGTRENPIKVEVKNVTSGNGYLMINPDRIRFGVGVSKEFSLSGQKSFFLCTAKYGISGAYSSNLDLGIQSAPFALDGAVSFSAAARASGECGKIKASAALSVTLKGNVHLADNDSYFTGKASGTIDISGIPDITISTDVTLKF</sequence>
<dbReference type="InterPro" id="IPR013783">
    <property type="entry name" value="Ig-like_fold"/>
</dbReference>
<organism evidence="2 3">
    <name type="scientific">Deinococcus sedimenti</name>
    <dbReference type="NCBI Taxonomy" id="1867090"/>
    <lineage>
        <taxon>Bacteria</taxon>
        <taxon>Thermotogati</taxon>
        <taxon>Deinococcota</taxon>
        <taxon>Deinococci</taxon>
        <taxon>Deinococcales</taxon>
        <taxon>Deinococcaceae</taxon>
        <taxon>Deinococcus</taxon>
    </lineage>
</organism>
<feature type="domain" description="PKD" evidence="1">
    <location>
        <begin position="150"/>
        <end position="202"/>
    </location>
</feature>
<dbReference type="CDD" id="cd00146">
    <property type="entry name" value="PKD"/>
    <property type="match status" value="1"/>
</dbReference>
<dbReference type="RefSeq" id="WP_189074280.1">
    <property type="nucleotide sequence ID" value="NZ_BMQN01000012.1"/>
</dbReference>
<feature type="domain" description="PKD" evidence="1">
    <location>
        <begin position="789"/>
        <end position="838"/>
    </location>
</feature>
<reference evidence="3" key="1">
    <citation type="journal article" date="2019" name="Int. J. Syst. Evol. Microbiol.">
        <title>The Global Catalogue of Microorganisms (GCM) 10K type strain sequencing project: providing services to taxonomists for standard genome sequencing and annotation.</title>
        <authorList>
            <consortium name="The Broad Institute Genomics Platform"/>
            <consortium name="The Broad Institute Genome Sequencing Center for Infectious Disease"/>
            <person name="Wu L."/>
            <person name="Ma J."/>
        </authorList>
    </citation>
    <scope>NUCLEOTIDE SEQUENCE [LARGE SCALE GENOMIC DNA]</scope>
    <source>
        <strain evidence="3">JCM 31405</strain>
    </source>
</reference>
<feature type="domain" description="PKD" evidence="1">
    <location>
        <begin position="1186"/>
        <end position="1224"/>
    </location>
</feature>
<feature type="domain" description="PKD" evidence="1">
    <location>
        <begin position="1763"/>
        <end position="1824"/>
    </location>
</feature>
<feature type="domain" description="PKD" evidence="1">
    <location>
        <begin position="1518"/>
        <end position="1556"/>
    </location>
</feature>
<feature type="domain" description="PKD" evidence="1">
    <location>
        <begin position="230"/>
        <end position="293"/>
    </location>
</feature>
<feature type="domain" description="PKD" evidence="1">
    <location>
        <begin position="1263"/>
        <end position="1314"/>
    </location>
</feature>
<evidence type="ECO:0000313" key="3">
    <source>
        <dbReference type="Proteomes" id="UP000644548"/>
    </source>
</evidence>
<feature type="domain" description="PKD" evidence="1">
    <location>
        <begin position="2246"/>
        <end position="2283"/>
    </location>
</feature>
<feature type="domain" description="PKD" evidence="1">
    <location>
        <begin position="1844"/>
        <end position="1905"/>
    </location>
</feature>
<keyword evidence="3" id="KW-1185">Reference proteome</keyword>
<dbReference type="PROSITE" id="PS50093">
    <property type="entry name" value="PKD"/>
    <property type="match status" value="19"/>
</dbReference>
<dbReference type="Proteomes" id="UP000644548">
    <property type="component" value="Unassembled WGS sequence"/>
</dbReference>
<dbReference type="InterPro" id="IPR035986">
    <property type="entry name" value="PKD_dom_sf"/>
</dbReference>
<dbReference type="InterPro" id="IPR000601">
    <property type="entry name" value="PKD_dom"/>
</dbReference>
<protein>
    <recommendedName>
        <fullName evidence="1">PKD domain-containing protein</fullName>
    </recommendedName>
</protein>
<feature type="domain" description="PKD" evidence="1">
    <location>
        <begin position="550"/>
        <end position="611"/>
    </location>
</feature>
<feature type="domain" description="PKD" evidence="1">
    <location>
        <begin position="364"/>
        <end position="452"/>
    </location>
</feature>
<feature type="domain" description="PKD" evidence="1">
    <location>
        <begin position="868"/>
        <end position="930"/>
    </location>
</feature>
<dbReference type="EMBL" id="BMQN01000012">
    <property type="protein sequence ID" value="GGS03882.1"/>
    <property type="molecule type" value="Genomic_DNA"/>
</dbReference>
<feature type="domain" description="PKD" evidence="1">
    <location>
        <begin position="1679"/>
        <end position="1741"/>
    </location>
</feature>
<feature type="domain" description="PKD" evidence="1">
    <location>
        <begin position="630"/>
        <end position="667"/>
    </location>
</feature>